<feature type="region of interest" description="Disordered" evidence="1">
    <location>
        <begin position="359"/>
        <end position="387"/>
    </location>
</feature>
<accession>A0A927F493</accession>
<organism evidence="3 4">
    <name type="scientific">Streptomyces chumphonensis</name>
    <dbReference type="NCBI Taxonomy" id="1214925"/>
    <lineage>
        <taxon>Bacteria</taxon>
        <taxon>Bacillati</taxon>
        <taxon>Actinomycetota</taxon>
        <taxon>Actinomycetes</taxon>
        <taxon>Kitasatosporales</taxon>
        <taxon>Streptomycetaceae</taxon>
        <taxon>Streptomyces</taxon>
    </lineage>
</organism>
<proteinExistence type="predicted"/>
<name>A0A927F493_9ACTN</name>
<dbReference type="EMBL" id="JACXYU010000013">
    <property type="protein sequence ID" value="MBD3934026.1"/>
    <property type="molecule type" value="Genomic_DNA"/>
</dbReference>
<sequence>MEQGSGTGKPEREPSISDEEWLRFQREGGDVADVPKEPSARARMVAARLRELDAEAARRQPRRWWERKAKEPEPWQPDGWRTGPAWQGTRGRRNRSGRWIAGFVALFAVSAGVVTYLDDAAPGLDLGRGGEAAPLPAETAAPSAAPADEVFPDRPTLKEPFNGSPAQRWESGADAVELPEAEAVNGVSAERVADGARLLKEFLVAANLDPEVLAGGEPTDAVALLDPIGRELVQETRESLASPSRERDPLWLFSRFDTDEVNLIEDVRVRGRMEVTAGEGKGKAVIASDYSFVYAVENADVPGEVTRTLVRREIHVEVVDPARWEATEGTLWLTEYNMEVGNSSCSVYDGLLHPTFDSDRMGDGEATGPTADPYDRSESLGGEDGLGEECGVVSRI</sequence>
<feature type="compositionally biased region" description="Basic and acidic residues" evidence="1">
    <location>
        <begin position="9"/>
        <end position="39"/>
    </location>
</feature>
<protein>
    <submittedName>
        <fullName evidence="3">Uncharacterized protein</fullName>
    </submittedName>
</protein>
<keyword evidence="2" id="KW-0812">Transmembrane</keyword>
<feature type="region of interest" description="Disordered" evidence="1">
    <location>
        <begin position="55"/>
        <end position="92"/>
    </location>
</feature>
<feature type="compositionally biased region" description="Basic and acidic residues" evidence="1">
    <location>
        <begin position="55"/>
        <end position="73"/>
    </location>
</feature>
<keyword evidence="2" id="KW-1133">Transmembrane helix</keyword>
<keyword evidence="2" id="KW-0472">Membrane</keyword>
<dbReference type="AlphaFoldDB" id="A0A927F493"/>
<feature type="transmembrane region" description="Helical" evidence="2">
    <location>
        <begin position="99"/>
        <end position="117"/>
    </location>
</feature>
<keyword evidence="4" id="KW-1185">Reference proteome</keyword>
<dbReference type="Proteomes" id="UP000632289">
    <property type="component" value="Unassembled WGS sequence"/>
</dbReference>
<gene>
    <name evidence="3" type="ORF">IF129_21000</name>
</gene>
<evidence type="ECO:0000256" key="1">
    <source>
        <dbReference type="SAM" id="MobiDB-lite"/>
    </source>
</evidence>
<feature type="region of interest" description="Disordered" evidence="1">
    <location>
        <begin position="1"/>
        <end position="39"/>
    </location>
</feature>
<comment type="caution">
    <text evidence="3">The sequence shown here is derived from an EMBL/GenBank/DDBJ whole genome shotgun (WGS) entry which is preliminary data.</text>
</comment>
<evidence type="ECO:0000313" key="4">
    <source>
        <dbReference type="Proteomes" id="UP000632289"/>
    </source>
</evidence>
<evidence type="ECO:0000256" key="2">
    <source>
        <dbReference type="SAM" id="Phobius"/>
    </source>
</evidence>
<evidence type="ECO:0000313" key="3">
    <source>
        <dbReference type="EMBL" id="MBD3934026.1"/>
    </source>
</evidence>
<reference evidence="3" key="1">
    <citation type="submission" date="2020-09" db="EMBL/GenBank/DDBJ databases">
        <title>Secondary metabolite and genome analysis of marine Streptomyces chumphonensis KK1-2T.</title>
        <authorList>
            <person name="Phongsopitanun W."/>
            <person name="Kanchanasin P."/>
            <person name="Pittayakhajonwut P."/>
            <person name="Suwanborirux K."/>
            <person name="Tanasupawat S."/>
        </authorList>
    </citation>
    <scope>NUCLEOTIDE SEQUENCE</scope>
    <source>
        <strain evidence="3">KK1-2</strain>
    </source>
</reference>